<sequence length="341" mass="39651">MSSDSSVDSREQISSTINDLREWAFQFPPISHSRLDNLLNILRPIIPQLPKSSKTFLQTTCESYEIKKLDEHDDGLFVYFGLTSHLIKCLNPDLHSNSIQLIINVDDLPLFKSSSTSFWPILCKIFHQPDIYKPFPVAIYCGLHKPYNVEKYFEKFIEEINLLQAEGLNVNNRLFQISIKILPEDIYKHFMLLHAAIRILSGKDTALKYCTYAQNLLKKFVQLVPYFYGDEFLIGNVHNLLHIADDVLFMQCPLSDIISFPFENALGRIKKLLRNKPLAQICRRYNEIYNVQKVQPKISSEIIKKTNCEQSEKINIKRLRYKDVLITTKSPNNTFLLSMEK</sequence>
<protein>
    <submittedName>
        <fullName evidence="1">Uncharacterized protein</fullName>
    </submittedName>
</protein>
<proteinExistence type="predicted"/>
<dbReference type="PANTHER" id="PTHR33053">
    <property type="entry name" value="PROTEIN, PUTATIVE-RELATED"/>
    <property type="match status" value="1"/>
</dbReference>
<dbReference type="PANTHER" id="PTHR33053:SF9">
    <property type="entry name" value="AGAP000105-PA"/>
    <property type="match status" value="1"/>
</dbReference>
<evidence type="ECO:0000313" key="1">
    <source>
        <dbReference type="EMBL" id="KYN12236.1"/>
    </source>
</evidence>
<dbReference type="STRING" id="471704.A0A151IWM9"/>
<dbReference type="AlphaFoldDB" id="A0A151IWM9"/>
<name>A0A151IWM9_9HYME</name>
<organism evidence="1 2">
    <name type="scientific">Trachymyrmex cornetzi</name>
    <dbReference type="NCBI Taxonomy" id="471704"/>
    <lineage>
        <taxon>Eukaryota</taxon>
        <taxon>Metazoa</taxon>
        <taxon>Ecdysozoa</taxon>
        <taxon>Arthropoda</taxon>
        <taxon>Hexapoda</taxon>
        <taxon>Insecta</taxon>
        <taxon>Pterygota</taxon>
        <taxon>Neoptera</taxon>
        <taxon>Endopterygota</taxon>
        <taxon>Hymenoptera</taxon>
        <taxon>Apocrita</taxon>
        <taxon>Aculeata</taxon>
        <taxon>Formicoidea</taxon>
        <taxon>Formicidae</taxon>
        <taxon>Myrmicinae</taxon>
        <taxon>Trachymyrmex</taxon>
    </lineage>
</organism>
<dbReference type="Proteomes" id="UP000078492">
    <property type="component" value="Unassembled WGS sequence"/>
</dbReference>
<dbReference type="EMBL" id="KQ980847">
    <property type="protein sequence ID" value="KYN12236.1"/>
    <property type="molecule type" value="Genomic_DNA"/>
</dbReference>
<accession>A0A151IWM9</accession>
<reference evidence="1 2" key="1">
    <citation type="submission" date="2015-09" db="EMBL/GenBank/DDBJ databases">
        <title>Trachymyrmex cornetzi WGS genome.</title>
        <authorList>
            <person name="Nygaard S."/>
            <person name="Hu H."/>
            <person name="Boomsma J."/>
            <person name="Zhang G."/>
        </authorList>
    </citation>
    <scope>NUCLEOTIDE SEQUENCE [LARGE SCALE GENOMIC DNA]</scope>
    <source>
        <strain evidence="1">Tcor2-1</strain>
        <tissue evidence="1">Whole body</tissue>
    </source>
</reference>
<keyword evidence="2" id="KW-1185">Reference proteome</keyword>
<evidence type="ECO:0000313" key="2">
    <source>
        <dbReference type="Proteomes" id="UP000078492"/>
    </source>
</evidence>
<gene>
    <name evidence="1" type="ORF">ALC57_15588</name>
</gene>